<dbReference type="HOGENOM" id="CLU_029080_1_0_1"/>
<dbReference type="InParanoid" id="Q54BB4"/>
<dbReference type="dictyBase" id="DDB_G0293774"/>
<keyword evidence="1" id="KW-0677">Repeat</keyword>
<dbReference type="VEuPathDB" id="AmoebaDB:DDB_G0293774"/>
<evidence type="ECO:0008006" key="5">
    <source>
        <dbReference type="Google" id="ProtNLM"/>
    </source>
</evidence>
<dbReference type="PANTHER" id="PTHR32134:SF178">
    <property type="entry name" value="FNIP REPEAT-CONTAINING PROTEIN"/>
    <property type="match status" value="1"/>
</dbReference>
<proteinExistence type="predicted"/>
<dbReference type="InterPro" id="IPR008615">
    <property type="entry name" value="FNIP"/>
</dbReference>
<feature type="compositionally biased region" description="Pro residues" evidence="2">
    <location>
        <begin position="96"/>
        <end position="109"/>
    </location>
</feature>
<dbReference type="Pfam" id="PF05725">
    <property type="entry name" value="FNIP"/>
    <property type="match status" value="5"/>
</dbReference>
<name>Q54BB4_DICDI</name>
<evidence type="ECO:0000256" key="2">
    <source>
        <dbReference type="SAM" id="MobiDB-lite"/>
    </source>
</evidence>
<comment type="caution">
    <text evidence="3">The sequence shown here is derived from an EMBL/GenBank/DDBJ whole genome shotgun (WGS) entry which is preliminary data.</text>
</comment>
<dbReference type="PhylomeDB" id="Q54BB4"/>
<dbReference type="GeneID" id="8629411"/>
<dbReference type="PaxDb" id="44689-DDB0192115"/>
<dbReference type="InterPro" id="IPR051251">
    <property type="entry name" value="STK_FNIP-Repeat"/>
</dbReference>
<reference evidence="3 4" key="1">
    <citation type="journal article" date="2005" name="Nature">
        <title>The genome of the social amoeba Dictyostelium discoideum.</title>
        <authorList>
            <consortium name="The Dictyostelium discoideum Sequencing Consortium"/>
            <person name="Eichinger L."/>
            <person name="Pachebat J.A."/>
            <person name="Glockner G."/>
            <person name="Rajandream M.A."/>
            <person name="Sucgang R."/>
            <person name="Berriman M."/>
            <person name="Song J."/>
            <person name="Olsen R."/>
            <person name="Szafranski K."/>
            <person name="Xu Q."/>
            <person name="Tunggal B."/>
            <person name="Kummerfeld S."/>
            <person name="Madera M."/>
            <person name="Konfortov B.A."/>
            <person name="Rivero F."/>
            <person name="Bankier A.T."/>
            <person name="Lehmann R."/>
            <person name="Hamlin N."/>
            <person name="Davies R."/>
            <person name="Gaudet P."/>
            <person name="Fey P."/>
            <person name="Pilcher K."/>
            <person name="Chen G."/>
            <person name="Saunders D."/>
            <person name="Sodergren E."/>
            <person name="Davis P."/>
            <person name="Kerhornou A."/>
            <person name="Nie X."/>
            <person name="Hall N."/>
            <person name="Anjard C."/>
            <person name="Hemphill L."/>
            <person name="Bason N."/>
            <person name="Farbrother P."/>
            <person name="Desany B."/>
            <person name="Just E."/>
            <person name="Morio T."/>
            <person name="Rost R."/>
            <person name="Churcher C."/>
            <person name="Cooper J."/>
            <person name="Haydock S."/>
            <person name="van Driessche N."/>
            <person name="Cronin A."/>
            <person name="Goodhead I."/>
            <person name="Muzny D."/>
            <person name="Mourier T."/>
            <person name="Pain A."/>
            <person name="Lu M."/>
            <person name="Harper D."/>
            <person name="Lindsay R."/>
            <person name="Hauser H."/>
            <person name="James K."/>
            <person name="Quiles M."/>
            <person name="Madan Babu M."/>
            <person name="Saito T."/>
            <person name="Buchrieser C."/>
            <person name="Wardroper A."/>
            <person name="Felder M."/>
            <person name="Thangavelu M."/>
            <person name="Johnson D."/>
            <person name="Knights A."/>
            <person name="Loulseged H."/>
            <person name="Mungall K."/>
            <person name="Oliver K."/>
            <person name="Price C."/>
            <person name="Quail M.A."/>
            <person name="Urushihara H."/>
            <person name="Hernandez J."/>
            <person name="Rabbinowitsch E."/>
            <person name="Steffen D."/>
            <person name="Sanders M."/>
            <person name="Ma J."/>
            <person name="Kohara Y."/>
            <person name="Sharp S."/>
            <person name="Simmonds M."/>
            <person name="Spiegler S."/>
            <person name="Tivey A."/>
            <person name="Sugano S."/>
            <person name="White B."/>
            <person name="Walker D."/>
            <person name="Woodward J."/>
            <person name="Winckler T."/>
            <person name="Tanaka Y."/>
            <person name="Shaulsky G."/>
            <person name="Schleicher M."/>
            <person name="Weinstock G."/>
            <person name="Rosenthal A."/>
            <person name="Cox E.C."/>
            <person name="Chisholm R.L."/>
            <person name="Gibbs R."/>
            <person name="Loomis W.F."/>
            <person name="Platzer M."/>
            <person name="Kay R.R."/>
            <person name="Williams J."/>
            <person name="Dear P.H."/>
            <person name="Noegel A.A."/>
            <person name="Barrell B."/>
            <person name="Kuspa A."/>
        </authorList>
    </citation>
    <scope>NUCLEOTIDE SEQUENCE [LARGE SCALE GENOMIC DNA]</scope>
    <source>
        <strain evidence="3 4">AX4</strain>
    </source>
</reference>
<dbReference type="SMR" id="Q54BB4"/>
<evidence type="ECO:0000313" key="3">
    <source>
        <dbReference type="EMBL" id="EAL60564.1"/>
    </source>
</evidence>
<evidence type="ECO:0000256" key="1">
    <source>
        <dbReference type="ARBA" id="ARBA00022737"/>
    </source>
</evidence>
<dbReference type="RefSeq" id="XP_628980.1">
    <property type="nucleotide sequence ID" value="XM_628978.1"/>
</dbReference>
<dbReference type="GlyGen" id="Q54BB4">
    <property type="glycosylation" value="4 sites"/>
</dbReference>
<dbReference type="KEGG" id="ddi:DDB_G0293774"/>
<dbReference type="PANTHER" id="PTHR32134">
    <property type="entry name" value="FNIP REPEAT-CONTAINING PROTEIN"/>
    <property type="match status" value="1"/>
</dbReference>
<sequence>MIKTTTSSSSSTSNSNCELFFNCWRNEIILNKILFHTRLFNVHTTMKMTIDQYSTYKYKSYIENLIFVNYEEDSDLKLNNVIVKELNKSGTTTTPPTSPTSPTPTPTPTPTSMKLSELLVVNNDKEQESNSIFPYSIKSIIFNDKFNEVMDNVKLLDSVTSLEFGELFNQSLDGGWLPSKIKFLKFGISFQQTINKNILPETLENLHLSSQYKGVIVPGSIPSKVKDLNYIASLNLNIPIPISTINLSFSPTFNAIIKEGYIPHNVETIEFNQIFNREIKAGSLPASLGSIKFGSKFNQPLNGDFQLCVLPPNLTNLEFGLEFNQSLTAAMLPSSLTCLKFGDNFNPPLSTSSMSALFLHTNLVSLEFGKQFKNVIPINTLPKSLKHLNLGGFNDNLSIIKDSLDCTSLESLVLDNFNQYIKPADLPPTLTSLQLGITFDKPIGKDVLPNSLKILEIKNSKYSHQLYQINLPKSLDKLIIHFGNVNLLNNFTADYFYNKIFKIKN</sequence>
<feature type="region of interest" description="Disordered" evidence="2">
    <location>
        <begin position="88"/>
        <end position="111"/>
    </location>
</feature>
<protein>
    <recommendedName>
        <fullName evidence="5">FNIP repeat-containing protein</fullName>
    </recommendedName>
</protein>
<gene>
    <name evidence="3" type="ORF">DDB_G0293774</name>
</gene>
<dbReference type="Proteomes" id="UP000002195">
    <property type="component" value="Unassembled WGS sequence"/>
</dbReference>
<keyword evidence="4" id="KW-1185">Reference proteome</keyword>
<evidence type="ECO:0000313" key="4">
    <source>
        <dbReference type="Proteomes" id="UP000002195"/>
    </source>
</evidence>
<dbReference type="AlphaFoldDB" id="Q54BB4"/>
<accession>Q54BB4</accession>
<organism evidence="3 4">
    <name type="scientific">Dictyostelium discoideum</name>
    <name type="common">Social amoeba</name>
    <dbReference type="NCBI Taxonomy" id="44689"/>
    <lineage>
        <taxon>Eukaryota</taxon>
        <taxon>Amoebozoa</taxon>
        <taxon>Evosea</taxon>
        <taxon>Eumycetozoa</taxon>
        <taxon>Dictyostelia</taxon>
        <taxon>Dictyosteliales</taxon>
        <taxon>Dictyosteliaceae</taxon>
        <taxon>Dictyostelium</taxon>
    </lineage>
</organism>
<dbReference type="EMBL" id="AAFI02000219">
    <property type="protein sequence ID" value="EAL60564.1"/>
    <property type="molecule type" value="Genomic_DNA"/>
</dbReference>